<evidence type="ECO:0000313" key="3">
    <source>
        <dbReference type="Proteomes" id="UP000016927"/>
    </source>
</evidence>
<sequence length="226" mass="26713">MKYTVISVFNLFLISNIPMKNPLFSKKYLKTKLCLLTVIMTLLYHLFSRVKCLFDTIKDSNLDYSIINEKKEKVLNNNSNDNVGNNNVSNNKDINKHNNNNRHTYINNDNFNLEIIPSDFLLDYWQSIKERKPSLSTPKISQGINSQGKFKKLDFSEFLESQILNDFIGFIKSDKYRKEGKTKRWAIARDLWVHLNVSKKLLTTLWDSIVGIPKWIINIFYYFRRI</sequence>
<dbReference type="Proteomes" id="UP000016927">
    <property type="component" value="Unassembled WGS sequence"/>
</dbReference>
<evidence type="ECO:0000313" key="2">
    <source>
        <dbReference type="EMBL" id="EOB13275.1"/>
    </source>
</evidence>
<dbReference type="HOGENOM" id="CLU_1225084_0_0_1"/>
<keyword evidence="3" id="KW-1185">Reference proteome</keyword>
<reference evidence="2 3" key="1">
    <citation type="journal article" date="2013" name="BMC Genomics">
        <title>Comparative genomics of parasitic silkworm microsporidia reveal an association between genome expansion and host adaptation.</title>
        <authorList>
            <person name="Pan G."/>
            <person name="Xu J."/>
            <person name="Li T."/>
            <person name="Xia Q."/>
            <person name="Liu S.L."/>
            <person name="Zhang G."/>
            <person name="Li S."/>
            <person name="Li C."/>
            <person name="Liu H."/>
            <person name="Yang L."/>
            <person name="Liu T."/>
            <person name="Zhang X."/>
            <person name="Wu Z."/>
            <person name="Fan W."/>
            <person name="Dang X."/>
            <person name="Xiang H."/>
            <person name="Tao M."/>
            <person name="Li Y."/>
            <person name="Hu J."/>
            <person name="Li Z."/>
            <person name="Lin L."/>
            <person name="Luo J."/>
            <person name="Geng L."/>
            <person name="Wang L."/>
            <person name="Long M."/>
            <person name="Wan Y."/>
            <person name="He N."/>
            <person name="Zhang Z."/>
            <person name="Lu C."/>
            <person name="Keeling P.J."/>
            <person name="Wang J."/>
            <person name="Xiang Z."/>
            <person name="Zhou Z."/>
        </authorList>
    </citation>
    <scope>NUCLEOTIDE SEQUENCE [LARGE SCALE GENOMIC DNA]</scope>
    <source>
        <strain evidence="3">CQ1 / CVCC 102059</strain>
    </source>
</reference>
<dbReference type="AlphaFoldDB" id="R0MGM7"/>
<feature type="region of interest" description="Disordered" evidence="1">
    <location>
        <begin position="76"/>
        <end position="99"/>
    </location>
</feature>
<name>R0MGM7_NOSB1</name>
<evidence type="ECO:0000256" key="1">
    <source>
        <dbReference type="SAM" id="MobiDB-lite"/>
    </source>
</evidence>
<protein>
    <submittedName>
        <fullName evidence="2">Uncharacterized protein</fullName>
    </submittedName>
</protein>
<organism evidence="2 3">
    <name type="scientific">Nosema bombycis (strain CQ1 / CVCC 102059)</name>
    <name type="common">Microsporidian parasite</name>
    <name type="synonym">Pebrine of silkworm</name>
    <dbReference type="NCBI Taxonomy" id="578461"/>
    <lineage>
        <taxon>Eukaryota</taxon>
        <taxon>Fungi</taxon>
        <taxon>Fungi incertae sedis</taxon>
        <taxon>Microsporidia</taxon>
        <taxon>Nosematidae</taxon>
        <taxon>Nosema</taxon>
    </lineage>
</organism>
<gene>
    <name evidence="2" type="ORF">NBO_85g0004</name>
</gene>
<accession>R0MGM7</accession>
<proteinExistence type="predicted"/>
<dbReference type="VEuPathDB" id="MicrosporidiaDB:NBO_85g0004"/>
<dbReference type="EMBL" id="KB908993">
    <property type="protein sequence ID" value="EOB13275.1"/>
    <property type="molecule type" value="Genomic_DNA"/>
</dbReference>